<feature type="domain" description="ATPase of the ABC class C-terminal" evidence="1">
    <location>
        <begin position="170"/>
        <end position="446"/>
    </location>
</feature>
<dbReference type="Proteomes" id="UP000184082">
    <property type="component" value="Unassembled WGS sequence"/>
</dbReference>
<dbReference type="Pfam" id="PF20446">
    <property type="entry name" value="ABC_N"/>
    <property type="match status" value="1"/>
</dbReference>
<gene>
    <name evidence="4" type="ORF">SAMN02745883_01079</name>
</gene>
<name>A0A1M6P2M1_9FIRM</name>
<evidence type="ECO:0000259" key="2">
    <source>
        <dbReference type="Pfam" id="PF20446"/>
    </source>
</evidence>
<dbReference type="STRING" id="1121266.SAMN02745883_01079"/>
<evidence type="ECO:0000259" key="3">
    <source>
        <dbReference type="Pfam" id="PF21117"/>
    </source>
</evidence>
<evidence type="ECO:0000313" key="5">
    <source>
        <dbReference type="Proteomes" id="UP000184082"/>
    </source>
</evidence>
<dbReference type="EMBL" id="FRAJ01000007">
    <property type="protein sequence ID" value="SHK02176.1"/>
    <property type="molecule type" value="Genomic_DNA"/>
</dbReference>
<evidence type="ECO:0000313" key="4">
    <source>
        <dbReference type="EMBL" id="SHK02176.1"/>
    </source>
</evidence>
<evidence type="ECO:0000259" key="1">
    <source>
        <dbReference type="Pfam" id="PF09818"/>
    </source>
</evidence>
<dbReference type="AlphaFoldDB" id="A0A1M6P2M1"/>
<dbReference type="InterPro" id="IPR027417">
    <property type="entry name" value="P-loop_NTPase"/>
</dbReference>
<feature type="domain" description="ATPase of the ABC class N-terminal" evidence="2">
    <location>
        <begin position="5"/>
        <end position="164"/>
    </location>
</feature>
<dbReference type="InterPro" id="IPR019195">
    <property type="entry name" value="ABC_ATPase_put"/>
</dbReference>
<dbReference type="RefSeq" id="WP_072966373.1">
    <property type="nucleotide sequence ID" value="NZ_FRAJ01000007.1"/>
</dbReference>
<dbReference type="Pfam" id="PF21117">
    <property type="entry name" value="MRB1590_C"/>
    <property type="match status" value="1"/>
</dbReference>
<accession>A0A1M6P2M1</accession>
<protein>
    <submittedName>
        <fullName evidence="4">Predicted ATPase of the ABC class</fullName>
    </submittedName>
</protein>
<proteinExistence type="predicted"/>
<organism evidence="4 5">
    <name type="scientific">Caminicella sporogenes DSM 14501</name>
    <dbReference type="NCBI Taxonomy" id="1121266"/>
    <lineage>
        <taxon>Bacteria</taxon>
        <taxon>Bacillati</taxon>
        <taxon>Bacillota</taxon>
        <taxon>Clostridia</taxon>
        <taxon>Peptostreptococcales</taxon>
        <taxon>Caminicellaceae</taxon>
        <taxon>Caminicella</taxon>
    </lineage>
</organism>
<dbReference type="InterPro" id="IPR049069">
    <property type="entry name" value="MRB1590-like_C"/>
</dbReference>
<dbReference type="Pfam" id="PF09818">
    <property type="entry name" value="ABC_ATPase"/>
    <property type="match status" value="1"/>
</dbReference>
<dbReference type="InterPro" id="IPR046833">
    <property type="entry name" value="ABC_N"/>
</dbReference>
<reference evidence="4 5" key="1">
    <citation type="submission" date="2016-11" db="EMBL/GenBank/DDBJ databases">
        <authorList>
            <person name="Jaros S."/>
            <person name="Januszkiewicz K."/>
            <person name="Wedrychowicz H."/>
        </authorList>
    </citation>
    <scope>NUCLEOTIDE SEQUENCE [LARGE SCALE GENOMIC DNA]</scope>
    <source>
        <strain evidence="4 5">DSM 14501</strain>
    </source>
</reference>
<dbReference type="InterPro" id="IPR046834">
    <property type="entry name" value="ABC_ATPase_C"/>
</dbReference>
<dbReference type="SUPFAM" id="SSF52540">
    <property type="entry name" value="P-loop containing nucleoside triphosphate hydrolases"/>
    <property type="match status" value="1"/>
</dbReference>
<dbReference type="PANTHER" id="PTHR38149:SF1">
    <property type="entry name" value="ATPASE"/>
    <property type="match status" value="1"/>
</dbReference>
<sequence length="568" mass="64077">MKTQKDLQFVLNQIDGKGYKAYKDIKGQYNFGDYILSIDSVQGDPFASPSKARIIISQDIAKFPVNLYNEKHKNIAVCDFLTRLFAKNINKYYNKVNGSGKSGLLTIDMPGQEILERTSIIIDNNKLEARFEVGLPAIGRKILGKSAITIFFNALPKIVKNTLYFENIDKSKLINQVELAVDQHYLRNELKKKGYIAFIANGSILPRESGISDKPLQNGAIPFKSPKSLEVEFNLPHKGPIKGMVIPEGITLIVGGGYHGKSTLLKALERGVYNHISGDGREYIITRENAVKIRAEDGRKVEKVNISLFINNLPNGKNTEKFSTENASGSTSQAANIMESIEIGTDLLLIDEDTCATNFMIRDEKMQKLVAKEKEPITPFIDRVRFLYEKLGISTIMVAGSFGDFFAVADNIIMMDEYIPYDVTNKAKEISKEYKKDTTLKSNDKFDYQSKRILLRLSFPKNNKGIKIKTKGLYSILYNKTLIDLKYLEQLVDKSQTNCIAVIFEYIAKNIVNDNMTISEIVNKIYEIISKKGLEELSSFSGHPGNLALPRKYEIIAALNRFRHLKIK</sequence>
<keyword evidence="5" id="KW-1185">Reference proteome</keyword>
<feature type="domain" description="MRB1590-like C-terminal" evidence="3">
    <location>
        <begin position="467"/>
        <end position="568"/>
    </location>
</feature>
<dbReference type="Gene3D" id="3.40.50.300">
    <property type="entry name" value="P-loop containing nucleotide triphosphate hydrolases"/>
    <property type="match status" value="1"/>
</dbReference>
<dbReference type="PANTHER" id="PTHR38149">
    <property type="entry name" value="ATPASE"/>
    <property type="match status" value="1"/>
</dbReference>